<dbReference type="InterPro" id="IPR011650">
    <property type="entry name" value="Peptidase_M20_dimer"/>
</dbReference>
<evidence type="ECO:0000256" key="1">
    <source>
        <dbReference type="ARBA" id="ARBA00006247"/>
    </source>
</evidence>
<evidence type="ECO:0000259" key="3">
    <source>
        <dbReference type="Pfam" id="PF07687"/>
    </source>
</evidence>
<feature type="domain" description="Peptidase M20 dimerisation" evidence="3">
    <location>
        <begin position="174"/>
        <end position="263"/>
    </location>
</feature>
<dbReference type="InterPro" id="IPR052030">
    <property type="entry name" value="Peptidase_M20/M20A_hydrolases"/>
</dbReference>
<dbReference type="SUPFAM" id="SSF55031">
    <property type="entry name" value="Bacterial exopeptidase dimerisation domain"/>
    <property type="match status" value="1"/>
</dbReference>
<keyword evidence="4" id="KW-0378">Hydrolase</keyword>
<evidence type="ECO:0000256" key="2">
    <source>
        <dbReference type="PIRNR" id="PIRNR037226"/>
    </source>
</evidence>
<dbReference type="Proteomes" id="UP000256645">
    <property type="component" value="Unassembled WGS sequence"/>
</dbReference>
<comment type="caution">
    <text evidence="4">The sequence shown here is derived from an EMBL/GenBank/DDBJ whole genome shotgun (WGS) entry which is preliminary data.</text>
</comment>
<accession>A0A3D8S7Q1</accession>
<dbReference type="PANTHER" id="PTHR30575">
    <property type="entry name" value="PEPTIDASE M20"/>
    <property type="match status" value="1"/>
</dbReference>
<dbReference type="CDD" id="cd05672">
    <property type="entry name" value="M20_ACY1L2-like"/>
    <property type="match status" value="1"/>
</dbReference>
<proteinExistence type="inferred from homology"/>
<dbReference type="FunFam" id="3.30.70.360:FF:000004">
    <property type="entry name" value="Peptidase M20 domain-containing protein 2"/>
    <property type="match status" value="1"/>
</dbReference>
<gene>
    <name evidence="4" type="ORF">BP6252_03457</name>
</gene>
<reference evidence="4 5" key="1">
    <citation type="journal article" date="2018" name="IMA Fungus">
        <title>IMA Genome-F 9: Draft genome sequence of Annulohypoxylon stygium, Aspergillus mulundensis, Berkeleyomyces basicola (syn. Thielaviopsis basicola), Ceratocystis smalleyi, two Cercospora beticola strains, Coleophoma cylindrospora, Fusarium fracticaudum, Phialophora cf. hyalina, and Morchella septimelata.</title>
        <authorList>
            <person name="Wingfield B.D."/>
            <person name="Bills G.F."/>
            <person name="Dong Y."/>
            <person name="Huang W."/>
            <person name="Nel W.J."/>
            <person name="Swalarsk-Parry B.S."/>
            <person name="Vaghefi N."/>
            <person name="Wilken P.M."/>
            <person name="An Z."/>
            <person name="de Beer Z.W."/>
            <person name="De Vos L."/>
            <person name="Chen L."/>
            <person name="Duong T.A."/>
            <person name="Gao Y."/>
            <person name="Hammerbacher A."/>
            <person name="Kikkert J.R."/>
            <person name="Li Y."/>
            <person name="Li H."/>
            <person name="Li K."/>
            <person name="Li Q."/>
            <person name="Liu X."/>
            <person name="Ma X."/>
            <person name="Naidoo K."/>
            <person name="Pethybridge S.J."/>
            <person name="Sun J."/>
            <person name="Steenkamp E.T."/>
            <person name="van der Nest M.A."/>
            <person name="van Wyk S."/>
            <person name="Wingfield M.J."/>
            <person name="Xiong C."/>
            <person name="Yue Q."/>
            <person name="Zhang X."/>
        </authorList>
    </citation>
    <scope>NUCLEOTIDE SEQUENCE [LARGE SCALE GENOMIC DNA]</scope>
    <source>
        <strain evidence="4 5">BP6252</strain>
    </source>
</reference>
<name>A0A3D8S7Q1_9HELO</name>
<comment type="similarity">
    <text evidence="1 2">Belongs to the peptidase M20A family.</text>
</comment>
<dbReference type="PIRSF" id="PIRSF037226">
    <property type="entry name" value="Amidohydrolase_ACY1L2_prd"/>
    <property type="match status" value="1"/>
</dbReference>
<dbReference type="Gene3D" id="3.40.630.10">
    <property type="entry name" value="Zn peptidases"/>
    <property type="match status" value="1"/>
</dbReference>
<dbReference type="InterPro" id="IPR002933">
    <property type="entry name" value="Peptidase_M20"/>
</dbReference>
<dbReference type="AlphaFoldDB" id="A0A3D8S7Q1"/>
<organism evidence="4 5">
    <name type="scientific">Coleophoma cylindrospora</name>
    <dbReference type="NCBI Taxonomy" id="1849047"/>
    <lineage>
        <taxon>Eukaryota</taxon>
        <taxon>Fungi</taxon>
        <taxon>Dikarya</taxon>
        <taxon>Ascomycota</taxon>
        <taxon>Pezizomycotina</taxon>
        <taxon>Leotiomycetes</taxon>
        <taxon>Helotiales</taxon>
        <taxon>Dermateaceae</taxon>
        <taxon>Coleophoma</taxon>
    </lineage>
</organism>
<dbReference type="GO" id="GO:0016805">
    <property type="term" value="F:dipeptidase activity"/>
    <property type="evidence" value="ECO:0007669"/>
    <property type="project" value="InterPro"/>
</dbReference>
<sequence length="410" mass="44615">MTVVQRQRSSNVEVRNLIAAAIDGANDELRRINLEIWNNPEVMFEEVKACKLITDWLEARGWAVERGVYGIKTAFEARFSVRPGGRTQVDALPEIGHACGHNLIATSSLASAVGVSAAMTSLNLPGTVVLMGTPAEETGGGKYIMANNGAWKDCDACIMTHGMPQFSTPVCITKASWKFRAKFHGKASHAAAAPWNGRNACDAIVMAYNGIGLLRQQISKSDSIQGVILSAGKAPNIIPDFSEGSFSLRSNNAPELELLRKRIIPVFEGAAATTGCTVELFWDALYEDVVTNMTLAERYRQYMITELGMRPEDMVPLDVAAIKYEQNGSSDMGNCTYITPGIQAMFRIDAQDMPHTPLFQKASGTDFSHAEALRAGKANAFIGIDVLIDDAFYGDVHAEWKDAMQKAGRL</sequence>
<evidence type="ECO:0000313" key="5">
    <source>
        <dbReference type="Proteomes" id="UP000256645"/>
    </source>
</evidence>
<dbReference type="InterPro" id="IPR017144">
    <property type="entry name" value="Xaa-Arg_dipeptidase"/>
</dbReference>
<dbReference type="EMBL" id="PDLM01000003">
    <property type="protein sequence ID" value="RDW82345.1"/>
    <property type="molecule type" value="Genomic_DNA"/>
</dbReference>
<dbReference type="Pfam" id="PF01546">
    <property type="entry name" value="Peptidase_M20"/>
    <property type="match status" value="1"/>
</dbReference>
<dbReference type="InterPro" id="IPR017439">
    <property type="entry name" value="Amidohydrolase"/>
</dbReference>
<dbReference type="Gene3D" id="3.30.70.360">
    <property type="match status" value="1"/>
</dbReference>
<dbReference type="SUPFAM" id="SSF53187">
    <property type="entry name" value="Zn-dependent exopeptidases"/>
    <property type="match status" value="1"/>
</dbReference>
<dbReference type="PANTHER" id="PTHR30575:SF0">
    <property type="entry name" value="XAA-ARG DIPEPTIDASE"/>
    <property type="match status" value="1"/>
</dbReference>
<dbReference type="Pfam" id="PF07687">
    <property type="entry name" value="M20_dimer"/>
    <property type="match status" value="1"/>
</dbReference>
<dbReference type="InterPro" id="IPR036264">
    <property type="entry name" value="Bact_exopeptidase_dim_dom"/>
</dbReference>
<keyword evidence="5" id="KW-1185">Reference proteome</keyword>
<evidence type="ECO:0000313" key="4">
    <source>
        <dbReference type="EMBL" id="RDW82345.1"/>
    </source>
</evidence>
<dbReference type="OrthoDB" id="6119954at2759"/>
<protein>
    <recommendedName>
        <fullName evidence="2">Peptidase M20 domain-containing protein 2</fullName>
    </recommendedName>
</protein>
<dbReference type="NCBIfam" id="TIGR01891">
    <property type="entry name" value="amidohydrolases"/>
    <property type="match status" value="1"/>
</dbReference>